<dbReference type="AlphaFoldDB" id="A0A9W3JI38"/>
<name>A0A9W3JI38_BACTU</name>
<evidence type="ECO:0000313" key="2">
    <source>
        <dbReference type="EMBL" id="AFQ18728.1"/>
    </source>
</evidence>
<feature type="domain" description="DUF6877" evidence="1">
    <location>
        <begin position="1"/>
        <end position="53"/>
    </location>
</feature>
<protein>
    <recommendedName>
        <fullName evidence="1">DUF6877 domain-containing protein</fullName>
    </recommendedName>
</protein>
<accession>A0A9W3JI38</accession>
<organism evidence="2 3">
    <name type="scientific">Bacillus thuringiensis HD-771</name>
    <dbReference type="NCBI Taxonomy" id="1218175"/>
    <lineage>
        <taxon>Bacteria</taxon>
        <taxon>Bacillati</taxon>
        <taxon>Bacillota</taxon>
        <taxon>Bacilli</taxon>
        <taxon>Bacillales</taxon>
        <taxon>Bacillaceae</taxon>
        <taxon>Bacillus</taxon>
        <taxon>Bacillus cereus group</taxon>
    </lineage>
</organism>
<dbReference type="Proteomes" id="UP000005259">
    <property type="component" value="Chromosome"/>
</dbReference>
<dbReference type="KEGG" id="bti:BTG_26645"/>
<sequence length="58" mass="6816">MTYLQKIIELSSELPYPVLRDINTRVRDWLVSGGGENDPYIAQQLRFAQNYLKMRGEQ</sequence>
<proteinExistence type="predicted"/>
<gene>
    <name evidence="2" type="ORF">BTG_26645</name>
</gene>
<reference evidence="2 3" key="1">
    <citation type="submission" date="2012-08" db="EMBL/GenBank/DDBJ databases">
        <authorList>
            <person name="Doggett N."/>
            <person name="Teshima H."/>
            <person name="Bruce D."/>
            <person name="Detter J.C."/>
            <person name="Johnson S.L."/>
            <person name="Han C."/>
        </authorList>
    </citation>
    <scope>NUCLEOTIDE SEQUENCE [LARGE SCALE GENOMIC DNA]</scope>
    <source>
        <strain evidence="2 3">HD-771</strain>
    </source>
</reference>
<dbReference type="InterPro" id="IPR049242">
    <property type="entry name" value="DUF6877"/>
</dbReference>
<dbReference type="EMBL" id="CP003752">
    <property type="protein sequence ID" value="AFQ18728.1"/>
    <property type="molecule type" value="Genomic_DNA"/>
</dbReference>
<evidence type="ECO:0000259" key="1">
    <source>
        <dbReference type="Pfam" id="PF21793"/>
    </source>
</evidence>
<dbReference type="Pfam" id="PF21793">
    <property type="entry name" value="DUF6877"/>
    <property type="match status" value="1"/>
</dbReference>
<dbReference type="RefSeq" id="WP_000221760.1">
    <property type="nucleotide sequence ID" value="NC_018500.1"/>
</dbReference>
<evidence type="ECO:0000313" key="3">
    <source>
        <dbReference type="Proteomes" id="UP000005259"/>
    </source>
</evidence>